<dbReference type="VEuPathDB" id="AmoebaDB:EHI7A_047570"/>
<comment type="caution">
    <text evidence="1">The sequence shown here is derived from an EMBL/GenBank/DDBJ whole genome shotgun (WGS) entry which is preliminary data.</text>
</comment>
<dbReference type="VEuPathDB" id="AmoebaDB:EHI8A_053890"/>
<sequence>MQKDIKSPLNEEELKSVVLYCPITCVFDLLFVNKKIKKAIQEAPRNPHKNSFLCKKEVKLFCKTDLLGGGMNELVHTLSDKKWKKRTLQYASFDVSFSTWHDYNKNKFYHLIAKDVVALTLKETDIDTLLIILRESSNLKKLSLPLALFNKININYPIEHLFNHFTLKQLILTDVDLNGSMMSPFYSYIEKCNSMQIIFKCISFNLKIIQELSLQPNILFCLYSLKELDPHILPLVLQKKIILFCPFPSQLNKFKEFPLITNLYLPYIISEDLFDTTRLIFKGIFKQNINSMKLIQYFTYEETSLLKKAKTIDLSGLNLLGLTLIGHKTKRKINLPISLKELKVVNFCDIDSFISPIGTNGLRTFTSLTRLDVNGIDGVVNPPHSLHEFTASNCSVGKIQTKDIKCLYSLILNKVKLEELIVFEKLDQIQLSSVTGIRCVDYKNDCYSFILKEDKK</sequence>
<protein>
    <submittedName>
        <fullName evidence="1">Uncharacterized protein</fullName>
    </submittedName>
</protein>
<evidence type="ECO:0000313" key="1">
    <source>
        <dbReference type="EMBL" id="GAT98097.1"/>
    </source>
</evidence>
<proteinExistence type="predicted"/>
<accession>A0A5K1TWX0</accession>
<dbReference type="OMA" id="NSHDYSK"/>
<dbReference type="AlphaFoldDB" id="A0A5K1TWX0"/>
<evidence type="ECO:0000313" key="2">
    <source>
        <dbReference type="Proteomes" id="UP000078387"/>
    </source>
</evidence>
<organism evidence="1 2">
    <name type="scientific">Entamoeba histolytica</name>
    <dbReference type="NCBI Taxonomy" id="5759"/>
    <lineage>
        <taxon>Eukaryota</taxon>
        <taxon>Amoebozoa</taxon>
        <taxon>Evosea</taxon>
        <taxon>Archamoebae</taxon>
        <taxon>Mastigamoebida</taxon>
        <taxon>Entamoebidae</taxon>
        <taxon>Entamoeba</taxon>
    </lineage>
</organism>
<dbReference type="EMBL" id="BDEQ01000001">
    <property type="protein sequence ID" value="GAT98097.1"/>
    <property type="molecule type" value="Genomic_DNA"/>
</dbReference>
<reference evidence="1 2" key="1">
    <citation type="submission" date="2016-05" db="EMBL/GenBank/DDBJ databases">
        <title>First whole genome sequencing of Entamoeba histolytica HM1:IMSS-clone-6.</title>
        <authorList>
            <person name="Mukherjee Avik.K."/>
            <person name="Izumyama S."/>
            <person name="Nakada-Tsukui K."/>
            <person name="Nozaki T."/>
        </authorList>
    </citation>
    <scope>NUCLEOTIDE SEQUENCE [LARGE SCALE GENOMIC DNA]</scope>
    <source>
        <strain evidence="1 2">HM1:IMSS clone 6</strain>
    </source>
</reference>
<dbReference type="Proteomes" id="UP000078387">
    <property type="component" value="Unassembled WGS sequence"/>
</dbReference>
<dbReference type="VEuPathDB" id="AmoebaDB:EHI_086560"/>
<name>A0A5K1TWX0_ENTHI</name>
<dbReference type="VEuPathDB" id="AmoebaDB:KM1_092640"/>
<gene>
    <name evidence="1" type="ORF">CL6EHI_086560</name>
</gene>